<gene>
    <name evidence="3" type="ORF">COX44_00040</name>
</gene>
<name>A0A2G9YDU9_9BACT</name>
<dbReference type="Proteomes" id="UP000231480">
    <property type="component" value="Unassembled WGS sequence"/>
</dbReference>
<sequence>MDLHPQVKKSIILIGLTALLIITLLSFFNKAGQVGSYYKLGLAKLMGYGLWLVPIVLVLLIWRRKLIFRIGLALFILSLLGLFQTSGLKGGYLGLAASYLLLKYTGLPVSFIILFSLLIVAVLISLNIPVFELIKTKRQAIKEKIIAARTEKTKEKEKEKEKIESTKSTESAEAGLKPVLATWSTPSMKLLEQDAGVSVSAGNIENNQKIIQKTLENFGIMVEMADVNIGPTVTQYT</sequence>
<keyword evidence="1" id="KW-0812">Transmembrane</keyword>
<keyword evidence="1" id="KW-1133">Transmembrane helix</keyword>
<evidence type="ECO:0000259" key="2">
    <source>
        <dbReference type="Pfam" id="PF17854"/>
    </source>
</evidence>
<feature type="domain" description="FtsK alpha" evidence="2">
    <location>
        <begin position="186"/>
        <end position="236"/>
    </location>
</feature>
<protein>
    <recommendedName>
        <fullName evidence="2">FtsK alpha domain-containing protein</fullName>
    </recommendedName>
</protein>
<dbReference type="EMBL" id="PCRH01000002">
    <property type="protein sequence ID" value="PIP17405.1"/>
    <property type="molecule type" value="Genomic_DNA"/>
</dbReference>
<feature type="transmembrane region" description="Helical" evidence="1">
    <location>
        <begin position="12"/>
        <end position="29"/>
    </location>
</feature>
<feature type="transmembrane region" description="Helical" evidence="1">
    <location>
        <begin position="41"/>
        <end position="61"/>
    </location>
</feature>
<dbReference type="Pfam" id="PF17854">
    <property type="entry name" value="FtsK_alpha"/>
    <property type="match status" value="1"/>
</dbReference>
<reference evidence="3 4" key="1">
    <citation type="submission" date="2017-09" db="EMBL/GenBank/DDBJ databases">
        <title>Depth-based differentiation of microbial function through sediment-hosted aquifers and enrichment of novel symbionts in the deep terrestrial subsurface.</title>
        <authorList>
            <person name="Probst A.J."/>
            <person name="Ladd B."/>
            <person name="Jarett J.K."/>
            <person name="Geller-Mcgrath D.E."/>
            <person name="Sieber C.M."/>
            <person name="Emerson J.B."/>
            <person name="Anantharaman K."/>
            <person name="Thomas B.C."/>
            <person name="Malmstrom R."/>
            <person name="Stieglmeier M."/>
            <person name="Klingl A."/>
            <person name="Woyke T."/>
            <person name="Ryan C.M."/>
            <person name="Banfield J.F."/>
        </authorList>
    </citation>
    <scope>NUCLEOTIDE SEQUENCE [LARGE SCALE GENOMIC DNA]</scope>
    <source>
        <strain evidence="3">CG23_combo_of_CG06-09_8_20_14_all_37_13</strain>
    </source>
</reference>
<evidence type="ECO:0000313" key="3">
    <source>
        <dbReference type="EMBL" id="PIP17405.1"/>
    </source>
</evidence>
<dbReference type="AlphaFoldDB" id="A0A2G9YDU9"/>
<dbReference type="InterPro" id="IPR041027">
    <property type="entry name" value="FtsK_alpha"/>
</dbReference>
<accession>A0A2G9YDU9</accession>
<organism evidence="3 4">
    <name type="scientific">Candidatus Portnoybacteria bacterium CG23_combo_of_CG06-09_8_20_14_all_37_13</name>
    <dbReference type="NCBI Taxonomy" id="1974819"/>
    <lineage>
        <taxon>Bacteria</taxon>
        <taxon>Candidatus Portnoyibacteriota</taxon>
    </lineage>
</organism>
<feature type="transmembrane region" description="Helical" evidence="1">
    <location>
        <begin position="66"/>
        <end position="87"/>
    </location>
</feature>
<proteinExistence type="predicted"/>
<evidence type="ECO:0000256" key="1">
    <source>
        <dbReference type="SAM" id="Phobius"/>
    </source>
</evidence>
<keyword evidence="1" id="KW-0472">Membrane</keyword>
<dbReference type="Gene3D" id="3.30.980.40">
    <property type="match status" value="1"/>
</dbReference>
<feature type="non-terminal residue" evidence="3">
    <location>
        <position position="237"/>
    </location>
</feature>
<comment type="caution">
    <text evidence="3">The sequence shown here is derived from an EMBL/GenBank/DDBJ whole genome shotgun (WGS) entry which is preliminary data.</text>
</comment>
<feature type="transmembrane region" description="Helical" evidence="1">
    <location>
        <begin position="107"/>
        <end position="134"/>
    </location>
</feature>
<evidence type="ECO:0000313" key="4">
    <source>
        <dbReference type="Proteomes" id="UP000231480"/>
    </source>
</evidence>